<evidence type="ECO:0000256" key="1">
    <source>
        <dbReference type="SAM" id="Phobius"/>
    </source>
</evidence>
<evidence type="ECO:0008006" key="3">
    <source>
        <dbReference type="Google" id="ProtNLM"/>
    </source>
</evidence>
<gene>
    <name evidence="2" type="ORF">METZ01_LOCUS304498</name>
</gene>
<name>A0A382MRN8_9ZZZZ</name>
<dbReference type="AlphaFoldDB" id="A0A382MRN8"/>
<organism evidence="2">
    <name type="scientific">marine metagenome</name>
    <dbReference type="NCBI Taxonomy" id="408172"/>
    <lineage>
        <taxon>unclassified sequences</taxon>
        <taxon>metagenomes</taxon>
        <taxon>ecological metagenomes</taxon>
    </lineage>
</organism>
<sequence length="143" mass="16988">MLPLKDLSVMASMTIILIVGVYQFYFLTQDHMLKPARRFSTTFDDKIPFQPGWVWIYSGLYYPMIVAIILTMDDMRHYNLTVMSFIFLLLMQMICFRYYPVETPPKWREFGDRTGFSIVFMRLIQKYDDNTNCFPSMHTSVAT</sequence>
<keyword evidence="1" id="KW-1133">Transmembrane helix</keyword>
<feature type="non-terminal residue" evidence="2">
    <location>
        <position position="143"/>
    </location>
</feature>
<protein>
    <recommendedName>
        <fullName evidence="3">Phosphatidic acid phosphatase type 2/haloperoxidase domain-containing protein</fullName>
    </recommendedName>
</protein>
<feature type="transmembrane region" description="Helical" evidence="1">
    <location>
        <begin position="52"/>
        <end position="71"/>
    </location>
</feature>
<dbReference type="EMBL" id="UINC01095506">
    <property type="protein sequence ID" value="SVC51644.1"/>
    <property type="molecule type" value="Genomic_DNA"/>
</dbReference>
<accession>A0A382MRN8</accession>
<feature type="transmembrane region" description="Helical" evidence="1">
    <location>
        <begin position="7"/>
        <end position="25"/>
    </location>
</feature>
<reference evidence="2" key="1">
    <citation type="submission" date="2018-05" db="EMBL/GenBank/DDBJ databases">
        <authorList>
            <person name="Lanie J.A."/>
            <person name="Ng W.-L."/>
            <person name="Kazmierczak K.M."/>
            <person name="Andrzejewski T.M."/>
            <person name="Davidsen T.M."/>
            <person name="Wayne K.J."/>
            <person name="Tettelin H."/>
            <person name="Glass J.I."/>
            <person name="Rusch D."/>
            <person name="Podicherti R."/>
            <person name="Tsui H.-C.T."/>
            <person name="Winkler M.E."/>
        </authorList>
    </citation>
    <scope>NUCLEOTIDE SEQUENCE</scope>
</reference>
<evidence type="ECO:0000313" key="2">
    <source>
        <dbReference type="EMBL" id="SVC51644.1"/>
    </source>
</evidence>
<proteinExistence type="predicted"/>
<keyword evidence="1" id="KW-0472">Membrane</keyword>
<feature type="transmembrane region" description="Helical" evidence="1">
    <location>
        <begin position="78"/>
        <end position="99"/>
    </location>
</feature>
<keyword evidence="1" id="KW-0812">Transmembrane</keyword>